<sequence>MARTKTHGKAAIAFDPPEDTTPAEKSVAKVRAKKTSLAAVAAEKKPLVKVIKVPGRVQITPHAADASALALFSQFQDASNLSWPRIGEIWRATKLAQGTGSELPELCIYKVLEHWVLFLFNRSSPRSKNSENVLSQGTADNYLSQIEKNIKHRFAATDLSAERCTSIRNQLTRCFTERATQLKIVSHQAPAMTVNDMTILGDTKSIHVACTLSILWHLLGRVVDSARLTRNQLCVMSDGAIFVNLARLTTSSLQGVSLYPHKNEPFLCPFLAFAVLLVTSGPSAWCIALATSQAVVHQPPREVGAISQLEASLFGVADDLDDTPDMAARKRPSVVQLLNHELKELEAEYKESGTTLQDDQEIARRLAGWDLDDVVTPPSLDVLKASYSKEGQARLLVFQELAFSNARSFKGDADKCNVSDAVCNSLFATLLMHLPMLHALNPKSVLNIQINRAIQESRCTLEFLTEASHKIRSKFHSTVPMHECKTDNIAMLLREMSSQFASFNSKIDQLQREVRDLRVGQVPPDSSEATARAEPSVAAYNSNWPVVNVGT</sequence>
<evidence type="ECO:0000256" key="1">
    <source>
        <dbReference type="SAM" id="MobiDB-lite"/>
    </source>
</evidence>
<dbReference type="OrthoDB" id="121485at2759"/>
<dbReference type="STRING" id="695850.A0A067CEH4"/>
<dbReference type="OMA" id="MARTKTH"/>
<proteinExistence type="predicted"/>
<evidence type="ECO:0000313" key="2">
    <source>
        <dbReference type="EMBL" id="KDO24961.1"/>
    </source>
</evidence>
<name>A0A067CEH4_SAPPC</name>
<gene>
    <name evidence="2" type="ORF">SPRG_09605</name>
</gene>
<accession>A0A067CEH4</accession>
<dbReference type="VEuPathDB" id="FungiDB:SPRG_09605"/>
<protein>
    <submittedName>
        <fullName evidence="2">Uncharacterized protein</fullName>
    </submittedName>
</protein>
<dbReference type="RefSeq" id="XP_012204420.1">
    <property type="nucleotide sequence ID" value="XM_012349030.1"/>
</dbReference>
<organism evidence="2 3">
    <name type="scientific">Saprolegnia parasitica (strain CBS 223.65)</name>
    <dbReference type="NCBI Taxonomy" id="695850"/>
    <lineage>
        <taxon>Eukaryota</taxon>
        <taxon>Sar</taxon>
        <taxon>Stramenopiles</taxon>
        <taxon>Oomycota</taxon>
        <taxon>Saprolegniomycetes</taxon>
        <taxon>Saprolegniales</taxon>
        <taxon>Saprolegniaceae</taxon>
        <taxon>Saprolegnia</taxon>
    </lineage>
</organism>
<dbReference type="AlphaFoldDB" id="A0A067CEH4"/>
<dbReference type="Proteomes" id="UP000030745">
    <property type="component" value="Unassembled WGS sequence"/>
</dbReference>
<evidence type="ECO:0000313" key="3">
    <source>
        <dbReference type="Proteomes" id="UP000030745"/>
    </source>
</evidence>
<reference evidence="2 3" key="1">
    <citation type="journal article" date="2013" name="PLoS Genet.">
        <title>Distinctive expansion of potential virulence genes in the genome of the oomycete fish pathogen Saprolegnia parasitica.</title>
        <authorList>
            <person name="Jiang R.H."/>
            <person name="de Bruijn I."/>
            <person name="Haas B.J."/>
            <person name="Belmonte R."/>
            <person name="Lobach L."/>
            <person name="Christie J."/>
            <person name="van den Ackerveken G."/>
            <person name="Bottin A."/>
            <person name="Bulone V."/>
            <person name="Diaz-Moreno S.M."/>
            <person name="Dumas B."/>
            <person name="Fan L."/>
            <person name="Gaulin E."/>
            <person name="Govers F."/>
            <person name="Grenville-Briggs L.J."/>
            <person name="Horner N.R."/>
            <person name="Levin J.Z."/>
            <person name="Mammella M."/>
            <person name="Meijer H.J."/>
            <person name="Morris P."/>
            <person name="Nusbaum C."/>
            <person name="Oome S."/>
            <person name="Phillips A.J."/>
            <person name="van Rooyen D."/>
            <person name="Rzeszutek E."/>
            <person name="Saraiva M."/>
            <person name="Secombes C.J."/>
            <person name="Seidl M.F."/>
            <person name="Snel B."/>
            <person name="Stassen J.H."/>
            <person name="Sykes S."/>
            <person name="Tripathy S."/>
            <person name="van den Berg H."/>
            <person name="Vega-Arreguin J.C."/>
            <person name="Wawra S."/>
            <person name="Young S.K."/>
            <person name="Zeng Q."/>
            <person name="Dieguez-Uribeondo J."/>
            <person name="Russ C."/>
            <person name="Tyler B.M."/>
            <person name="van West P."/>
        </authorList>
    </citation>
    <scope>NUCLEOTIDE SEQUENCE [LARGE SCALE GENOMIC DNA]</scope>
    <source>
        <strain evidence="2 3">CBS 223.65</strain>
    </source>
</reference>
<keyword evidence="3" id="KW-1185">Reference proteome</keyword>
<dbReference type="KEGG" id="spar:SPRG_09605"/>
<dbReference type="EMBL" id="KK583237">
    <property type="protein sequence ID" value="KDO24961.1"/>
    <property type="molecule type" value="Genomic_DNA"/>
</dbReference>
<feature type="region of interest" description="Disordered" evidence="1">
    <location>
        <begin position="1"/>
        <end position="23"/>
    </location>
</feature>
<dbReference type="GeneID" id="24131761"/>